<dbReference type="EMBL" id="JAUSWH010000003">
    <property type="protein sequence ID" value="MDQ0455010.1"/>
    <property type="molecule type" value="Genomic_DNA"/>
</dbReference>
<comment type="function">
    <text evidence="13">Component of the F(0) channel, it forms part of the peripheral stalk, linking F(1) to F(0). The b'-subunit is a diverged and duplicated form of b found in plants and photosynthetic bacteria.</text>
</comment>
<comment type="function">
    <text evidence="12 15">F(1)F(0) ATP synthase produces ATP from ADP in the presence of a proton or sodium gradient. F-type ATPases consist of two structural domains, F(1) containing the extramembraneous catalytic core and F(0) containing the membrane proton channel, linked together by a central stalk and a peripheral stalk. During catalysis, ATP synthesis in the catalytic domain of F(1) is coupled via a rotary mechanism of the central stalk subunits to proton translocation.</text>
</comment>
<evidence type="ECO:0000256" key="5">
    <source>
        <dbReference type="ARBA" id="ARBA00022547"/>
    </source>
</evidence>
<evidence type="ECO:0000256" key="13">
    <source>
        <dbReference type="ARBA" id="ARBA00025614"/>
    </source>
</evidence>
<keyword evidence="8 15" id="KW-1133">Transmembrane helix</keyword>
<protein>
    <recommendedName>
        <fullName evidence="15">ATP synthase subunit b</fullName>
    </recommendedName>
    <alternativeName>
        <fullName evidence="15">ATP synthase F(0) sector subunit b</fullName>
    </alternativeName>
    <alternativeName>
        <fullName evidence="15">ATPase subunit I</fullName>
    </alternativeName>
    <alternativeName>
        <fullName evidence="15">F-type ATPase subunit b</fullName>
        <shortName evidence="15">F-ATPase subunit b</shortName>
    </alternativeName>
</protein>
<dbReference type="CDD" id="cd06503">
    <property type="entry name" value="ATP-synt_Fo_b"/>
    <property type="match status" value="1"/>
</dbReference>
<evidence type="ECO:0000256" key="16">
    <source>
        <dbReference type="RuleBase" id="RU003848"/>
    </source>
</evidence>
<evidence type="ECO:0000256" key="15">
    <source>
        <dbReference type="HAMAP-Rule" id="MF_01398"/>
    </source>
</evidence>
<dbReference type="Pfam" id="PF00430">
    <property type="entry name" value="ATP-synt_B"/>
    <property type="match status" value="1"/>
</dbReference>
<feature type="coiled-coil region" evidence="17">
    <location>
        <begin position="83"/>
        <end position="154"/>
    </location>
</feature>
<dbReference type="PANTHER" id="PTHR33445:SF1">
    <property type="entry name" value="ATP SYNTHASE SUBUNIT B"/>
    <property type="match status" value="1"/>
</dbReference>
<accession>A0ABU0I9U5</accession>
<comment type="subcellular location">
    <subcellularLocation>
        <location evidence="1">Cell inner membrane</location>
        <topology evidence="1">Single-pass membrane protein</topology>
    </subcellularLocation>
    <subcellularLocation>
        <location evidence="15">Cell membrane</location>
        <topology evidence="15">Single-pass membrane protein</topology>
    </subcellularLocation>
</comment>
<evidence type="ECO:0000256" key="1">
    <source>
        <dbReference type="ARBA" id="ARBA00004377"/>
    </source>
</evidence>
<evidence type="ECO:0000256" key="4">
    <source>
        <dbReference type="ARBA" id="ARBA00022475"/>
    </source>
</evidence>
<evidence type="ECO:0000256" key="3">
    <source>
        <dbReference type="ARBA" id="ARBA00022448"/>
    </source>
</evidence>
<dbReference type="InterPro" id="IPR002146">
    <property type="entry name" value="ATP_synth_b/b'su_bac/chlpt"/>
</dbReference>
<comment type="similarity">
    <text evidence="2 15 16">Belongs to the ATPase B chain family.</text>
</comment>
<organism evidence="18 19">
    <name type="scientific">Rhizobium paknamense</name>
    <dbReference type="NCBI Taxonomy" id="1206817"/>
    <lineage>
        <taxon>Bacteria</taxon>
        <taxon>Pseudomonadati</taxon>
        <taxon>Pseudomonadota</taxon>
        <taxon>Alphaproteobacteria</taxon>
        <taxon>Hyphomicrobiales</taxon>
        <taxon>Rhizobiaceae</taxon>
        <taxon>Rhizobium/Agrobacterium group</taxon>
        <taxon>Rhizobium</taxon>
    </lineage>
</organism>
<dbReference type="Proteomes" id="UP001235269">
    <property type="component" value="Unassembled WGS sequence"/>
</dbReference>
<keyword evidence="17" id="KW-0175">Coiled coil</keyword>
<evidence type="ECO:0000256" key="7">
    <source>
        <dbReference type="ARBA" id="ARBA00022781"/>
    </source>
</evidence>
<reference evidence="18 19" key="1">
    <citation type="submission" date="2023-07" db="EMBL/GenBank/DDBJ databases">
        <title>Genomic Encyclopedia of Type Strains, Phase IV (KMG-IV): sequencing the most valuable type-strain genomes for metagenomic binning, comparative biology and taxonomic classification.</title>
        <authorList>
            <person name="Goeker M."/>
        </authorList>
    </citation>
    <scope>NUCLEOTIDE SEQUENCE [LARGE SCALE GENOMIC DNA]</scope>
    <source>
        <strain evidence="18 19">DSM 100301</strain>
    </source>
</reference>
<keyword evidence="6 15" id="KW-0812">Transmembrane</keyword>
<evidence type="ECO:0000256" key="2">
    <source>
        <dbReference type="ARBA" id="ARBA00005513"/>
    </source>
</evidence>
<keyword evidence="3 15" id="KW-0813">Transport</keyword>
<evidence type="ECO:0000313" key="18">
    <source>
        <dbReference type="EMBL" id="MDQ0455010.1"/>
    </source>
</evidence>
<proteinExistence type="inferred from homology"/>
<dbReference type="PANTHER" id="PTHR33445">
    <property type="entry name" value="ATP SYNTHASE SUBUNIT B', CHLOROPLASTIC"/>
    <property type="match status" value="1"/>
</dbReference>
<evidence type="ECO:0000313" key="19">
    <source>
        <dbReference type="Proteomes" id="UP001235269"/>
    </source>
</evidence>
<dbReference type="RefSeq" id="WP_307157209.1">
    <property type="nucleotide sequence ID" value="NZ_JAUSWH010000003.1"/>
</dbReference>
<evidence type="ECO:0000256" key="10">
    <source>
        <dbReference type="ARBA" id="ARBA00023136"/>
    </source>
</evidence>
<comment type="subunit">
    <text evidence="14 15">F-type ATPases have 2 components, F(1) - the catalytic core - and F(0) - the membrane proton channel. F(1) has five subunits: alpha(3), beta(3), gamma(1), delta(1), epsilon(1). F(0) has three main subunits: a(1), b(2) and c(10-14). The alpha and beta chains form an alternating ring which encloses part of the gamma chain. F(1) is attached to F(0) by a central stalk formed by the gamma and epsilon chains, while a peripheral stalk is formed by the delta and b chains.</text>
</comment>
<keyword evidence="9 15" id="KW-0406">Ion transport</keyword>
<sequence>MFVTPAYAEDVPAAAETHTETGVAHEGGHGGGVFPPFDHTHFASQVLWLVITFGLFYMLMQKVLVPRIGAILDQRHDRIARDLQEATRMKAEADAAVETYEKELSAARAKGAQIANAARDAAKAKADADRAAIEAELASKIASAEARIAEIKARAFAEVDGIAAETVGPIVEQLTGKRISDDDAKAAVAAGKGA</sequence>
<evidence type="ECO:0000256" key="12">
    <source>
        <dbReference type="ARBA" id="ARBA00025198"/>
    </source>
</evidence>
<evidence type="ECO:0000256" key="14">
    <source>
        <dbReference type="ARBA" id="ARBA00025830"/>
    </source>
</evidence>
<dbReference type="InterPro" id="IPR050059">
    <property type="entry name" value="ATP_synthase_B_chain"/>
</dbReference>
<gene>
    <name evidence="15" type="primary">atpF</name>
    <name evidence="18" type="ORF">QO005_001340</name>
</gene>
<evidence type="ECO:0000256" key="17">
    <source>
        <dbReference type="SAM" id="Coils"/>
    </source>
</evidence>
<evidence type="ECO:0000256" key="9">
    <source>
        <dbReference type="ARBA" id="ARBA00023065"/>
    </source>
</evidence>
<keyword evidence="5 15" id="KW-0138">CF(0)</keyword>
<dbReference type="HAMAP" id="MF_01398">
    <property type="entry name" value="ATP_synth_b_bprime"/>
    <property type="match status" value="1"/>
</dbReference>
<keyword evidence="7 15" id="KW-0375">Hydrogen ion transport</keyword>
<comment type="caution">
    <text evidence="18">The sequence shown here is derived from an EMBL/GenBank/DDBJ whole genome shotgun (WGS) entry which is preliminary data.</text>
</comment>
<dbReference type="NCBIfam" id="NF006612">
    <property type="entry name" value="PRK09174.1"/>
    <property type="match status" value="1"/>
</dbReference>
<keyword evidence="4 15" id="KW-1003">Cell membrane</keyword>
<evidence type="ECO:0000256" key="6">
    <source>
        <dbReference type="ARBA" id="ARBA00022692"/>
    </source>
</evidence>
<keyword evidence="19" id="KW-1185">Reference proteome</keyword>
<name>A0ABU0I9U5_9HYPH</name>
<keyword evidence="10 15" id="KW-0472">Membrane</keyword>
<evidence type="ECO:0000256" key="11">
    <source>
        <dbReference type="ARBA" id="ARBA00023310"/>
    </source>
</evidence>
<evidence type="ECO:0000256" key="8">
    <source>
        <dbReference type="ARBA" id="ARBA00022989"/>
    </source>
</evidence>
<feature type="transmembrane region" description="Helical" evidence="15">
    <location>
        <begin position="42"/>
        <end position="60"/>
    </location>
</feature>
<keyword evidence="11 15" id="KW-0066">ATP synthesis</keyword>